<name>A0ABU1Y8T5_9FLAO</name>
<dbReference type="EMBL" id="JAVDWQ010000005">
    <property type="protein sequence ID" value="MDR7210040.1"/>
    <property type="molecule type" value="Genomic_DNA"/>
</dbReference>
<organism evidence="1 2">
    <name type="scientific">Flavobacterium piscis</name>
    <dbReference type="NCBI Taxonomy" id="1114874"/>
    <lineage>
        <taxon>Bacteria</taxon>
        <taxon>Pseudomonadati</taxon>
        <taxon>Bacteroidota</taxon>
        <taxon>Flavobacteriia</taxon>
        <taxon>Flavobacteriales</taxon>
        <taxon>Flavobacteriaceae</taxon>
        <taxon>Flavobacterium</taxon>
    </lineage>
</organism>
<dbReference type="RefSeq" id="WP_310280720.1">
    <property type="nucleotide sequence ID" value="NZ_JAVDWQ010000005.1"/>
</dbReference>
<proteinExistence type="predicted"/>
<accession>A0ABU1Y8T5</accession>
<sequence>MREENITYPLNKMSKKLIFLFLLSGFLSIGQTKKISNSETYTSRKELYKIKYNPEHWIKSSESENWDVEFNDKYNLVTAYFIEYDYFISDKKLKSTIEEEYKEFGKIKNLKISRKKINNIEVNYFECELDYNDFLYKYQGFFYNGKGGSIQMQYGAQAEAIEQNQNLINELNNGFSIIN</sequence>
<evidence type="ECO:0000313" key="1">
    <source>
        <dbReference type="EMBL" id="MDR7210040.1"/>
    </source>
</evidence>
<gene>
    <name evidence="1" type="ORF">J2W48_001979</name>
</gene>
<comment type="caution">
    <text evidence="1">The sequence shown here is derived from an EMBL/GenBank/DDBJ whole genome shotgun (WGS) entry which is preliminary data.</text>
</comment>
<protein>
    <submittedName>
        <fullName evidence="1">Uncharacterized protein</fullName>
    </submittedName>
</protein>
<reference evidence="1 2" key="1">
    <citation type="submission" date="2023-07" db="EMBL/GenBank/DDBJ databases">
        <title>Sorghum-associated microbial communities from plants grown in Nebraska, USA.</title>
        <authorList>
            <person name="Schachtman D."/>
        </authorList>
    </citation>
    <scope>NUCLEOTIDE SEQUENCE [LARGE SCALE GENOMIC DNA]</scope>
    <source>
        <strain evidence="1 2">4129</strain>
    </source>
</reference>
<evidence type="ECO:0000313" key="2">
    <source>
        <dbReference type="Proteomes" id="UP001269081"/>
    </source>
</evidence>
<dbReference type="Proteomes" id="UP001269081">
    <property type="component" value="Unassembled WGS sequence"/>
</dbReference>
<keyword evidence="2" id="KW-1185">Reference proteome</keyword>